<dbReference type="InterPro" id="IPR002052">
    <property type="entry name" value="DNA_methylase_N6_adenine_CS"/>
</dbReference>
<feature type="domain" description="N6 adenine-specific DNA methyltransferase N-terminal" evidence="9">
    <location>
        <begin position="7"/>
        <end position="108"/>
    </location>
</feature>
<dbReference type="RefSeq" id="WP_107585668.1">
    <property type="nucleotide sequence ID" value="NZ_PZJJ01000024.1"/>
</dbReference>
<dbReference type="OrthoDB" id="9814572at2"/>
<evidence type="ECO:0000256" key="7">
    <source>
        <dbReference type="ARBA" id="ARBA00047942"/>
    </source>
</evidence>
<dbReference type="InterPro" id="IPR038333">
    <property type="entry name" value="T1MK-like_N_sf"/>
</dbReference>
<keyword evidence="4 10" id="KW-0808">Transferase</keyword>
<dbReference type="Gene3D" id="1.20.1260.30">
    <property type="match status" value="1"/>
</dbReference>
<dbReference type="InterPro" id="IPR003356">
    <property type="entry name" value="DNA_methylase_A-5"/>
</dbReference>
<keyword evidence="5" id="KW-0949">S-adenosyl-L-methionine</keyword>
<evidence type="ECO:0000256" key="1">
    <source>
        <dbReference type="ARBA" id="ARBA00006594"/>
    </source>
</evidence>
<dbReference type="PANTHER" id="PTHR42933">
    <property type="entry name" value="SLR6095 PROTEIN"/>
    <property type="match status" value="1"/>
</dbReference>
<dbReference type="GO" id="GO:0009307">
    <property type="term" value="P:DNA restriction-modification system"/>
    <property type="evidence" value="ECO:0007669"/>
    <property type="project" value="UniProtKB-KW"/>
</dbReference>
<comment type="caution">
    <text evidence="10">The sequence shown here is derived from an EMBL/GenBank/DDBJ whole genome shotgun (WGS) entry which is preliminary data.</text>
</comment>
<evidence type="ECO:0000256" key="4">
    <source>
        <dbReference type="ARBA" id="ARBA00022679"/>
    </source>
</evidence>
<dbReference type="SUPFAM" id="SSF53335">
    <property type="entry name" value="S-adenosyl-L-methionine-dependent methyltransferases"/>
    <property type="match status" value="1"/>
</dbReference>
<keyword evidence="3 10" id="KW-0489">Methyltransferase</keyword>
<feature type="domain" description="DNA methylase adenine-specific" evidence="8">
    <location>
        <begin position="120"/>
        <end position="426"/>
    </location>
</feature>
<evidence type="ECO:0000259" key="9">
    <source>
        <dbReference type="Pfam" id="PF12161"/>
    </source>
</evidence>
<dbReference type="GO" id="GO:0003677">
    <property type="term" value="F:DNA binding"/>
    <property type="evidence" value="ECO:0007669"/>
    <property type="project" value="InterPro"/>
</dbReference>
<sequence length="485" mass="55244">MGNQQIVQKLWNLCNVLRDDGITYHQYVTELTYLLFLKMMKETDNEGSIPEEYRWDSLINIHGLELKTHYQKLLIDLGNENNDVISQIYTNAQTNIDEPKNLEKIVRSIDALDWYSAKEEGLGDLYEGLLEKNASETKSGAGQYFTPRVLIDLMVKLAKPQAGERCNDPAAGTFGFMIAADRYVREQTDDYFDLGEKEAEFQKKQAFTGVELVKETHRLALMNAMLHNIQGEIVLGDTLSEMGKNLKNFDVILTNPPFGTKRGGERPTRDDLTFATTNKQFNFLQHIYKSLKPDGKARASVVVPDDILFKKDGNGVEIREDLMNKCNLHTILRLPNGIFYAPGVKTNVLFFTREVTDRENTKDVWVYDLRTNMQSFGKRSPLTEKHFENFITAYESKDRESIKDDRFNVFTREEIQKKDNSLDIGLIADDSLAAYDDLPDPIDSAEEAIAKLNQAVGLLNEVVIELREVEGEKVATKPIKVSSNE</sequence>
<evidence type="ECO:0000313" key="10">
    <source>
        <dbReference type="EMBL" id="PTL38111.1"/>
    </source>
</evidence>
<keyword evidence="11" id="KW-1185">Reference proteome</keyword>
<dbReference type="GO" id="GO:0009007">
    <property type="term" value="F:site-specific DNA-methyltransferase (adenine-specific) activity"/>
    <property type="evidence" value="ECO:0007669"/>
    <property type="project" value="UniProtKB-EC"/>
</dbReference>
<dbReference type="Pfam" id="PF02384">
    <property type="entry name" value="N6_Mtase"/>
    <property type="match status" value="1"/>
</dbReference>
<organism evidence="10 11">
    <name type="scientific">Alkalicoccus saliphilus</name>
    <dbReference type="NCBI Taxonomy" id="200989"/>
    <lineage>
        <taxon>Bacteria</taxon>
        <taxon>Bacillati</taxon>
        <taxon>Bacillota</taxon>
        <taxon>Bacilli</taxon>
        <taxon>Bacillales</taxon>
        <taxon>Bacillaceae</taxon>
        <taxon>Alkalicoccus</taxon>
    </lineage>
</organism>
<reference evidence="10 11" key="1">
    <citation type="submission" date="2018-03" db="EMBL/GenBank/DDBJ databases">
        <title>Alkalicoccus saliphilus sp. nov., isolated from a mineral pool.</title>
        <authorList>
            <person name="Zhao B."/>
        </authorList>
    </citation>
    <scope>NUCLEOTIDE SEQUENCE [LARGE SCALE GENOMIC DNA]</scope>
    <source>
        <strain evidence="10 11">6AG</strain>
    </source>
</reference>
<dbReference type="PANTHER" id="PTHR42933:SF4">
    <property type="entry name" value="TYPE I RESTRICTION ENZYME ECOKI METHYLASE SUBUNIT"/>
    <property type="match status" value="1"/>
</dbReference>
<dbReference type="PROSITE" id="PS00092">
    <property type="entry name" value="N6_MTASE"/>
    <property type="match status" value="1"/>
</dbReference>
<dbReference type="EC" id="2.1.1.72" evidence="2"/>
<evidence type="ECO:0000256" key="5">
    <source>
        <dbReference type="ARBA" id="ARBA00022691"/>
    </source>
</evidence>
<proteinExistence type="inferred from homology"/>
<dbReference type="Proteomes" id="UP000240509">
    <property type="component" value="Unassembled WGS sequence"/>
</dbReference>
<dbReference type="Gene3D" id="3.40.50.150">
    <property type="entry name" value="Vaccinia Virus protein VP39"/>
    <property type="match status" value="1"/>
</dbReference>
<dbReference type="InterPro" id="IPR029063">
    <property type="entry name" value="SAM-dependent_MTases_sf"/>
</dbReference>
<name>A0A2T4U3Y2_9BACI</name>
<evidence type="ECO:0000256" key="6">
    <source>
        <dbReference type="ARBA" id="ARBA00022747"/>
    </source>
</evidence>
<dbReference type="PRINTS" id="PR00507">
    <property type="entry name" value="N12N6MTFRASE"/>
</dbReference>
<dbReference type="InterPro" id="IPR051537">
    <property type="entry name" value="DNA_Adenine_Mtase"/>
</dbReference>
<evidence type="ECO:0000256" key="3">
    <source>
        <dbReference type="ARBA" id="ARBA00022603"/>
    </source>
</evidence>
<dbReference type="AlphaFoldDB" id="A0A2T4U3Y2"/>
<dbReference type="Pfam" id="PF12161">
    <property type="entry name" value="HsdM_N"/>
    <property type="match status" value="1"/>
</dbReference>
<gene>
    <name evidence="10" type="ORF">C6Y45_13025</name>
</gene>
<accession>A0A2T4U3Y2</accession>
<dbReference type="GO" id="GO:0032259">
    <property type="term" value="P:methylation"/>
    <property type="evidence" value="ECO:0007669"/>
    <property type="project" value="UniProtKB-KW"/>
</dbReference>
<evidence type="ECO:0000259" key="8">
    <source>
        <dbReference type="Pfam" id="PF02384"/>
    </source>
</evidence>
<evidence type="ECO:0000256" key="2">
    <source>
        <dbReference type="ARBA" id="ARBA00011900"/>
    </source>
</evidence>
<protein>
    <recommendedName>
        <fullName evidence="2">site-specific DNA-methyltransferase (adenine-specific)</fullName>
        <ecNumber evidence="2">2.1.1.72</ecNumber>
    </recommendedName>
</protein>
<keyword evidence="6" id="KW-0680">Restriction system</keyword>
<dbReference type="InterPro" id="IPR022749">
    <property type="entry name" value="D12N6_MeTrfase_N"/>
</dbReference>
<evidence type="ECO:0000313" key="11">
    <source>
        <dbReference type="Proteomes" id="UP000240509"/>
    </source>
</evidence>
<comment type="catalytic activity">
    <reaction evidence="7">
        <text>a 2'-deoxyadenosine in DNA + S-adenosyl-L-methionine = an N(6)-methyl-2'-deoxyadenosine in DNA + S-adenosyl-L-homocysteine + H(+)</text>
        <dbReference type="Rhea" id="RHEA:15197"/>
        <dbReference type="Rhea" id="RHEA-COMP:12418"/>
        <dbReference type="Rhea" id="RHEA-COMP:12419"/>
        <dbReference type="ChEBI" id="CHEBI:15378"/>
        <dbReference type="ChEBI" id="CHEBI:57856"/>
        <dbReference type="ChEBI" id="CHEBI:59789"/>
        <dbReference type="ChEBI" id="CHEBI:90615"/>
        <dbReference type="ChEBI" id="CHEBI:90616"/>
        <dbReference type="EC" id="2.1.1.72"/>
    </reaction>
</comment>
<dbReference type="EMBL" id="PZJJ01000024">
    <property type="protein sequence ID" value="PTL38111.1"/>
    <property type="molecule type" value="Genomic_DNA"/>
</dbReference>
<comment type="similarity">
    <text evidence="1">Belongs to the N(4)/N(6)-methyltransferase family.</text>
</comment>
<dbReference type="GO" id="GO:0008170">
    <property type="term" value="F:N-methyltransferase activity"/>
    <property type="evidence" value="ECO:0007669"/>
    <property type="project" value="InterPro"/>
</dbReference>